<dbReference type="SUPFAM" id="SSF53244">
    <property type="entry name" value="MurD-like peptide ligases, peptide-binding domain"/>
    <property type="match status" value="1"/>
</dbReference>
<comment type="similarity">
    <text evidence="1 11">Belongs to the MurCDEF family. MurE subfamily.</text>
</comment>
<dbReference type="Gene3D" id="3.90.190.20">
    <property type="entry name" value="Mur ligase, C-terminal domain"/>
    <property type="match status" value="1"/>
</dbReference>
<keyword evidence="5 11" id="KW-0547">Nucleotide-binding</keyword>
<keyword evidence="6 11" id="KW-0067">ATP-binding</keyword>
<dbReference type="Gene3D" id="3.40.1190.10">
    <property type="entry name" value="Mur-like, catalytic domain"/>
    <property type="match status" value="1"/>
</dbReference>
<dbReference type="GO" id="GO:0000287">
    <property type="term" value="F:magnesium ion binding"/>
    <property type="evidence" value="ECO:0007669"/>
    <property type="project" value="UniProtKB-UniRule"/>
</dbReference>
<dbReference type="Pfam" id="PF08245">
    <property type="entry name" value="Mur_ligase_M"/>
    <property type="match status" value="1"/>
</dbReference>
<evidence type="ECO:0000256" key="1">
    <source>
        <dbReference type="ARBA" id="ARBA00005898"/>
    </source>
</evidence>
<evidence type="ECO:0000256" key="9">
    <source>
        <dbReference type="ARBA" id="ARBA00023306"/>
    </source>
</evidence>
<dbReference type="Pfam" id="PF01225">
    <property type="entry name" value="Mur_ligase"/>
    <property type="match status" value="1"/>
</dbReference>
<keyword evidence="7 11" id="KW-0133">Cell shape</keyword>
<dbReference type="GO" id="GO:0051301">
    <property type="term" value="P:cell division"/>
    <property type="evidence" value="ECO:0007669"/>
    <property type="project" value="UniProtKB-KW"/>
</dbReference>
<dbReference type="SUPFAM" id="SSF53623">
    <property type="entry name" value="MurD-like peptide ligases, catalytic domain"/>
    <property type="match status" value="1"/>
</dbReference>
<dbReference type="PROSITE" id="PS01011">
    <property type="entry name" value="FOLYLPOLYGLU_SYNT_1"/>
    <property type="match status" value="1"/>
</dbReference>
<dbReference type="InterPro" id="IPR018109">
    <property type="entry name" value="Folylpolyglutamate_synth_CS"/>
</dbReference>
<feature type="binding site" evidence="11">
    <location>
        <position position="200"/>
    </location>
    <ligand>
        <name>UDP-N-acetyl-alpha-D-muramoyl-L-alanyl-D-glutamate</name>
        <dbReference type="ChEBI" id="CHEBI:83900"/>
    </ligand>
</feature>
<dbReference type="Pfam" id="PF02875">
    <property type="entry name" value="Mur_ligase_C"/>
    <property type="match status" value="1"/>
</dbReference>
<comment type="pathway">
    <text evidence="11 12">Cell wall biogenesis; peptidoglycan biosynthesis.</text>
</comment>
<evidence type="ECO:0000256" key="3">
    <source>
        <dbReference type="ARBA" id="ARBA00022598"/>
    </source>
</evidence>
<dbReference type="GO" id="GO:0009252">
    <property type="term" value="P:peptidoglycan biosynthetic process"/>
    <property type="evidence" value="ECO:0007669"/>
    <property type="project" value="UniProtKB-UniRule"/>
</dbReference>
<dbReference type="GO" id="GO:0004326">
    <property type="term" value="F:tetrahydrofolylpolyglutamate synthase activity"/>
    <property type="evidence" value="ECO:0007669"/>
    <property type="project" value="InterPro"/>
</dbReference>
<dbReference type="InterPro" id="IPR000713">
    <property type="entry name" value="Mur_ligase_N"/>
</dbReference>
<dbReference type="EMBL" id="BSDP01000001">
    <property type="protein sequence ID" value="GLI27951.1"/>
    <property type="molecule type" value="Genomic_DNA"/>
</dbReference>
<evidence type="ECO:0000256" key="4">
    <source>
        <dbReference type="ARBA" id="ARBA00022618"/>
    </source>
</evidence>
<dbReference type="GO" id="GO:0005737">
    <property type="term" value="C:cytoplasm"/>
    <property type="evidence" value="ECO:0007669"/>
    <property type="project" value="UniProtKB-SubCell"/>
</dbReference>
<feature type="binding site" evidence="11">
    <location>
        <begin position="131"/>
        <end position="137"/>
    </location>
    <ligand>
        <name>ATP</name>
        <dbReference type="ChEBI" id="CHEBI:30616"/>
    </ligand>
</feature>
<evidence type="ECO:0000313" key="16">
    <source>
        <dbReference type="EMBL" id="GLI27951.1"/>
    </source>
</evidence>
<evidence type="ECO:0000259" key="15">
    <source>
        <dbReference type="Pfam" id="PF08245"/>
    </source>
</evidence>
<dbReference type="InterPro" id="IPR005761">
    <property type="entry name" value="UDP-N-AcMur-Glu-dNH2Pim_ligase"/>
</dbReference>
<evidence type="ECO:0000259" key="13">
    <source>
        <dbReference type="Pfam" id="PF01225"/>
    </source>
</evidence>
<feature type="binding site" evidence="11">
    <location>
        <position position="208"/>
    </location>
    <ligand>
        <name>UDP-N-acetyl-alpha-D-muramoyl-L-alanyl-D-glutamate</name>
        <dbReference type="ChEBI" id="CHEBI:83900"/>
    </ligand>
</feature>
<dbReference type="NCBIfam" id="TIGR01085">
    <property type="entry name" value="murE"/>
    <property type="match status" value="1"/>
</dbReference>
<dbReference type="GO" id="GO:0008360">
    <property type="term" value="P:regulation of cell shape"/>
    <property type="evidence" value="ECO:0007669"/>
    <property type="project" value="UniProtKB-KW"/>
</dbReference>
<dbReference type="HAMAP" id="MF_00208">
    <property type="entry name" value="MurE"/>
    <property type="match status" value="1"/>
</dbReference>
<dbReference type="InterPro" id="IPR036565">
    <property type="entry name" value="Mur-like_cat_sf"/>
</dbReference>
<dbReference type="InterPro" id="IPR013221">
    <property type="entry name" value="Mur_ligase_cen"/>
</dbReference>
<comment type="caution">
    <text evidence="11">Lacks conserved residue(s) required for the propagation of feature annotation.</text>
</comment>
<feature type="binding site" evidence="11">
    <location>
        <begin position="173"/>
        <end position="174"/>
    </location>
    <ligand>
        <name>UDP-N-acetyl-alpha-D-muramoyl-L-alanyl-D-glutamate</name>
        <dbReference type="ChEBI" id="CHEBI:83900"/>
    </ligand>
</feature>
<evidence type="ECO:0000256" key="11">
    <source>
        <dbReference type="HAMAP-Rule" id="MF_00208"/>
    </source>
</evidence>
<keyword evidence="4 11" id="KW-0132">Cell division</keyword>
<evidence type="ECO:0000313" key="17">
    <source>
        <dbReference type="Proteomes" id="UP001144396"/>
    </source>
</evidence>
<dbReference type="InterPro" id="IPR035911">
    <property type="entry name" value="MurE/MurF_N"/>
</dbReference>
<accession>A0A9W6CXQ9</accession>
<dbReference type="SUPFAM" id="SSF63418">
    <property type="entry name" value="MurE/MurF N-terminal domain"/>
    <property type="match status" value="1"/>
</dbReference>
<reference evidence="16" key="1">
    <citation type="submission" date="2022-12" db="EMBL/GenBank/DDBJ databases">
        <title>Reference genome sequencing for broad-spectrum identification of bacterial and archaeal isolates by mass spectrometry.</title>
        <authorList>
            <person name="Sekiguchi Y."/>
            <person name="Tourlousse D.M."/>
        </authorList>
    </citation>
    <scope>NUCLEOTIDE SEQUENCE</scope>
    <source>
        <strain evidence="16">14</strain>
    </source>
</reference>
<comment type="PTM">
    <text evidence="11">Carboxylation is probably crucial for Mg(2+) binding and, consequently, for the gamma-phosphate positioning of ATP.</text>
</comment>
<evidence type="ECO:0000256" key="10">
    <source>
        <dbReference type="ARBA" id="ARBA00023316"/>
    </source>
</evidence>
<keyword evidence="11" id="KW-0460">Magnesium</keyword>
<dbReference type="GO" id="GO:0005524">
    <property type="term" value="F:ATP binding"/>
    <property type="evidence" value="ECO:0007669"/>
    <property type="project" value="UniProtKB-UniRule"/>
</dbReference>
<keyword evidence="9 11" id="KW-0131">Cell cycle</keyword>
<organism evidence="16 17">
    <name type="scientific">Agromyces rhizosphaerae</name>
    <dbReference type="NCBI Taxonomy" id="88374"/>
    <lineage>
        <taxon>Bacteria</taxon>
        <taxon>Bacillati</taxon>
        <taxon>Actinomycetota</taxon>
        <taxon>Actinomycetes</taxon>
        <taxon>Micrococcales</taxon>
        <taxon>Microbacteriaceae</taxon>
        <taxon>Agromyces</taxon>
    </lineage>
</organism>
<feature type="modified residue" description="N6-carboxylysine" evidence="11">
    <location>
        <position position="240"/>
    </location>
</feature>
<keyword evidence="2 11" id="KW-0963">Cytoplasm</keyword>
<proteinExistence type="inferred from homology"/>
<comment type="caution">
    <text evidence="16">The sequence shown here is derived from an EMBL/GenBank/DDBJ whole genome shotgun (WGS) entry which is preliminary data.</text>
</comment>
<evidence type="ECO:0000256" key="5">
    <source>
        <dbReference type="ARBA" id="ARBA00022741"/>
    </source>
</evidence>
<dbReference type="GO" id="GO:0071555">
    <property type="term" value="P:cell wall organization"/>
    <property type="evidence" value="ECO:0007669"/>
    <property type="project" value="UniProtKB-KW"/>
</dbReference>
<keyword evidence="3 11" id="KW-0436">Ligase</keyword>
<feature type="domain" description="Mur ligase N-terminal catalytic" evidence="13">
    <location>
        <begin position="41"/>
        <end position="116"/>
    </location>
</feature>
<keyword evidence="10 11" id="KW-0961">Cell wall biogenesis/degradation</keyword>
<comment type="function">
    <text evidence="11">Catalyzes the addition of an amino acid to the nucleotide precursor UDP-N-acetylmuramoyl-L-alanyl-D-glutamate (UMAG) in the biosynthesis of bacterial cell-wall peptidoglycan.</text>
</comment>
<gene>
    <name evidence="11 16" type="primary">murE</name>
    <name evidence="16" type="ORF">ARHIZOSPH14_21930</name>
</gene>
<name>A0A9W6CXQ9_9MICO</name>
<comment type="subcellular location">
    <subcellularLocation>
        <location evidence="11 12">Cytoplasm</location>
    </subcellularLocation>
</comment>
<evidence type="ECO:0000256" key="8">
    <source>
        <dbReference type="ARBA" id="ARBA00022984"/>
    </source>
</evidence>
<dbReference type="Proteomes" id="UP001144396">
    <property type="component" value="Unassembled WGS sequence"/>
</dbReference>
<evidence type="ECO:0000256" key="2">
    <source>
        <dbReference type="ARBA" id="ARBA00022490"/>
    </source>
</evidence>
<dbReference type="EC" id="6.3.2.-" evidence="11"/>
<dbReference type="AlphaFoldDB" id="A0A9W6CXQ9"/>
<dbReference type="PANTHER" id="PTHR23135:SF4">
    <property type="entry name" value="UDP-N-ACETYLMURAMOYL-L-ALANYL-D-GLUTAMATE--2,6-DIAMINOPIMELATE LIGASE MURE HOMOLOG, CHLOROPLASTIC"/>
    <property type="match status" value="1"/>
</dbReference>
<keyword evidence="17" id="KW-1185">Reference proteome</keyword>
<feature type="domain" description="Mur ligase central" evidence="15">
    <location>
        <begin position="129"/>
        <end position="330"/>
    </location>
</feature>
<dbReference type="PANTHER" id="PTHR23135">
    <property type="entry name" value="MUR LIGASE FAMILY MEMBER"/>
    <property type="match status" value="1"/>
</dbReference>
<sequence>MTEIAPAPITLRPERTEAVALGDVADAVGAQVVPGAAEVRVTGVTFASGQVRPGDLYVGIRGAHAHGAQFAGQAAEAGAVALLTDAEGAALAGASALPVLVVPAPREVLGAAAAKVYDYVEGDPQLLGVTGTNGKTSTVHLLEGMLGALGEVAGLSSTAERRVAGEVVVAGLTTPESSDMHALIATMRERGVTAAAIEVSAQALTRHRIDGVRFQVAGFTNLSHDHLDDYASMEEYFDQKVALFQPDRAETGVVSLDTAWGAQVVERSGIPVQTITSRDDVDADWRVRTTAVSREGTRFALDGPDGAHLEAMIPAIGEHHAANAGLAIVMLVAGGRPFERVAAALAHDGAIPPIPGRTENVAAPGSPAIYVDFGHSADAFAKTLDAVRAVTSGKVIMVFGADGDRDKTKRHDMAAEAVRRSDILVVTDHHPRFEDAASIRRTLAEGALAARPDAELHVVSPPPRAIRLAVSLCEAEDSILWAGPGHQNYREIRGVKTAYSAREQARQALREQGWEAR</sequence>
<keyword evidence="8 11" id="KW-0573">Peptidoglycan synthesis</keyword>
<evidence type="ECO:0000256" key="12">
    <source>
        <dbReference type="RuleBase" id="RU004135"/>
    </source>
</evidence>
<evidence type="ECO:0000256" key="7">
    <source>
        <dbReference type="ARBA" id="ARBA00022960"/>
    </source>
</evidence>
<feature type="domain" description="Mur ligase C-terminal" evidence="14">
    <location>
        <begin position="356"/>
        <end position="484"/>
    </location>
</feature>
<dbReference type="Gene3D" id="3.40.1390.10">
    <property type="entry name" value="MurE/MurF, N-terminal domain"/>
    <property type="match status" value="1"/>
</dbReference>
<comment type="cofactor">
    <cofactor evidence="11">
        <name>Mg(2+)</name>
        <dbReference type="ChEBI" id="CHEBI:18420"/>
    </cofactor>
</comment>
<dbReference type="InterPro" id="IPR036615">
    <property type="entry name" value="Mur_ligase_C_dom_sf"/>
</dbReference>
<evidence type="ECO:0000256" key="6">
    <source>
        <dbReference type="ARBA" id="ARBA00022840"/>
    </source>
</evidence>
<evidence type="ECO:0000259" key="14">
    <source>
        <dbReference type="Pfam" id="PF02875"/>
    </source>
</evidence>
<protein>
    <recommendedName>
        <fullName evidence="11">UDP-N-acetylmuramyl-tripeptide synthetase</fullName>
        <ecNumber evidence="11">6.3.2.-</ecNumber>
    </recommendedName>
    <alternativeName>
        <fullName evidence="11">UDP-MurNAc-tripeptide synthetase</fullName>
    </alternativeName>
</protein>
<dbReference type="InterPro" id="IPR004101">
    <property type="entry name" value="Mur_ligase_C"/>
</dbReference>
<dbReference type="RefSeq" id="WP_281884896.1">
    <property type="nucleotide sequence ID" value="NZ_BSDP01000001.1"/>
</dbReference>
<feature type="binding site" evidence="11">
    <location>
        <position position="48"/>
    </location>
    <ligand>
        <name>UDP-N-acetyl-alpha-D-muramoyl-L-alanyl-D-glutamate</name>
        <dbReference type="ChEBI" id="CHEBI:83900"/>
    </ligand>
</feature>